<feature type="region of interest" description="Disordered" evidence="1">
    <location>
        <begin position="119"/>
        <end position="159"/>
    </location>
</feature>
<dbReference type="OMA" id="RWRIQAH"/>
<reference evidence="2 3" key="1">
    <citation type="journal article" date="2015" name="PLoS Pathog.">
        <title>Leptomonas seymouri: Adaptations to the Dixenous Life Cycle Analyzed by Genome Sequencing, Transcriptome Profiling and Co-infection with Leishmania donovani.</title>
        <authorList>
            <person name="Kraeva N."/>
            <person name="Butenko A."/>
            <person name="Hlavacova J."/>
            <person name="Kostygov A."/>
            <person name="Myskova J."/>
            <person name="Grybchuk D."/>
            <person name="Lestinova T."/>
            <person name="Votypka J."/>
            <person name="Volf P."/>
            <person name="Opperdoes F."/>
            <person name="Flegontov P."/>
            <person name="Lukes J."/>
            <person name="Yurchenko V."/>
        </authorList>
    </citation>
    <scope>NUCLEOTIDE SEQUENCE [LARGE SCALE GENOMIC DNA]</scope>
    <source>
        <strain evidence="2 3">ATCC 30220</strain>
    </source>
</reference>
<feature type="compositionally biased region" description="Low complexity" evidence="1">
    <location>
        <begin position="77"/>
        <end position="90"/>
    </location>
</feature>
<dbReference type="EMBL" id="LJSK01000242">
    <property type="protein sequence ID" value="KPI84646.1"/>
    <property type="molecule type" value="Genomic_DNA"/>
</dbReference>
<name>A0A0N0P3X6_LEPSE</name>
<evidence type="ECO:0000313" key="3">
    <source>
        <dbReference type="Proteomes" id="UP000038009"/>
    </source>
</evidence>
<accession>A0A0N0P3X6</accession>
<protein>
    <submittedName>
        <fullName evidence="2">Uncharacterized protein</fullName>
    </submittedName>
</protein>
<dbReference type="Proteomes" id="UP000038009">
    <property type="component" value="Unassembled WGS sequence"/>
</dbReference>
<evidence type="ECO:0000256" key="1">
    <source>
        <dbReference type="SAM" id="MobiDB-lite"/>
    </source>
</evidence>
<gene>
    <name evidence="2" type="ORF">ABL78_6287</name>
</gene>
<comment type="caution">
    <text evidence="2">The sequence shown here is derived from an EMBL/GenBank/DDBJ whole genome shotgun (WGS) entry which is preliminary data.</text>
</comment>
<organism evidence="2 3">
    <name type="scientific">Leptomonas seymouri</name>
    <dbReference type="NCBI Taxonomy" id="5684"/>
    <lineage>
        <taxon>Eukaryota</taxon>
        <taxon>Discoba</taxon>
        <taxon>Euglenozoa</taxon>
        <taxon>Kinetoplastea</taxon>
        <taxon>Metakinetoplastina</taxon>
        <taxon>Trypanosomatida</taxon>
        <taxon>Trypanosomatidae</taxon>
        <taxon>Leishmaniinae</taxon>
        <taxon>Leptomonas</taxon>
    </lineage>
</organism>
<evidence type="ECO:0000313" key="2">
    <source>
        <dbReference type="EMBL" id="KPI84646.1"/>
    </source>
</evidence>
<dbReference type="VEuPathDB" id="TriTrypDB:Lsey_0242_0020"/>
<sequence>MPDFSQFIKYLNASLPAPTSQSVALISIGGKGVSSPNGATENLSGPAHSDTSVFTRSCDTTWRMLLPSDAAAKESSARSSAASTAAAIAAHQTPSHPTVTVGRMMVSTEDRWRIQAQMRREEARSGQARKEYNKKVTRAIKVTKGPSDNAFPPGRGRPL</sequence>
<proteinExistence type="predicted"/>
<feature type="compositionally biased region" description="Basic and acidic residues" evidence="1">
    <location>
        <begin position="119"/>
        <end position="134"/>
    </location>
</feature>
<feature type="region of interest" description="Disordered" evidence="1">
    <location>
        <begin position="72"/>
        <end position="101"/>
    </location>
</feature>
<keyword evidence="3" id="KW-1185">Reference proteome</keyword>
<dbReference type="OrthoDB" id="276294at2759"/>
<dbReference type="AlphaFoldDB" id="A0A0N0P3X6"/>